<keyword evidence="2" id="KW-0812">Transmembrane</keyword>
<comment type="caution">
    <text evidence="3">The sequence shown here is derived from an EMBL/GenBank/DDBJ whole genome shotgun (WGS) entry which is preliminary data.</text>
</comment>
<evidence type="ECO:0000313" key="3">
    <source>
        <dbReference type="EMBL" id="TXI37741.1"/>
    </source>
</evidence>
<dbReference type="Gene3D" id="1.25.40.10">
    <property type="entry name" value="Tetratricopeptide repeat domain"/>
    <property type="match status" value="1"/>
</dbReference>
<reference evidence="3 4" key="1">
    <citation type="submission" date="2018-09" db="EMBL/GenBank/DDBJ databases">
        <title>Metagenome Assembled Genomes from an Advanced Water Purification Facility.</title>
        <authorList>
            <person name="Stamps B.W."/>
            <person name="Spear J.R."/>
        </authorList>
    </citation>
    <scope>NUCLEOTIDE SEQUENCE [LARGE SCALE GENOMIC DNA]</scope>
    <source>
        <strain evidence="3">Bin_42_2</strain>
    </source>
</reference>
<evidence type="ECO:0000256" key="2">
    <source>
        <dbReference type="SAM" id="Phobius"/>
    </source>
</evidence>
<dbReference type="SUPFAM" id="SSF48452">
    <property type="entry name" value="TPR-like"/>
    <property type="match status" value="1"/>
</dbReference>
<protein>
    <submittedName>
        <fullName evidence="3">Uncharacterized protein</fullName>
    </submittedName>
</protein>
<feature type="repeat" description="TPR" evidence="1">
    <location>
        <begin position="81"/>
        <end position="114"/>
    </location>
</feature>
<dbReference type="AlphaFoldDB" id="A0A5C7WI61"/>
<dbReference type="InterPro" id="IPR011990">
    <property type="entry name" value="TPR-like_helical_dom_sf"/>
</dbReference>
<dbReference type="PROSITE" id="PS50005">
    <property type="entry name" value="TPR"/>
    <property type="match status" value="1"/>
</dbReference>
<dbReference type="EMBL" id="SSGG01000045">
    <property type="protein sequence ID" value="TXI37741.1"/>
    <property type="molecule type" value="Genomic_DNA"/>
</dbReference>
<sequence>MTKKTKLLLGGVFVVMIFFITTFLKNWGTAVSENLLEKYKPEVKALKEKPELAKAKCPGIQAKLKKHIPELAKSKDKIQVPTAYKLIADCAYASDDYPEAVVYYRKLAEFEPNTAVWHAKLAETYLKLAQSGEPDAVGDALAPSTLATQLSPEDFRIRRLQARVLAALGLRNRAINAYAEAIRIAPYKMIAETKRELQDFLAKSNDESSLEDAVAVGK</sequence>
<accession>A0A5C7WI61</accession>
<dbReference type="SMART" id="SM00028">
    <property type="entry name" value="TPR"/>
    <property type="match status" value="2"/>
</dbReference>
<gene>
    <name evidence="3" type="ORF">E6Q51_02635</name>
</gene>
<name>A0A5C7WI61_METME</name>
<keyword evidence="2" id="KW-1133">Transmembrane helix</keyword>
<proteinExistence type="predicted"/>
<dbReference type="InterPro" id="IPR019734">
    <property type="entry name" value="TPR_rpt"/>
</dbReference>
<evidence type="ECO:0000313" key="4">
    <source>
        <dbReference type="Proteomes" id="UP000321374"/>
    </source>
</evidence>
<evidence type="ECO:0000256" key="1">
    <source>
        <dbReference type="PROSITE-ProRule" id="PRU00339"/>
    </source>
</evidence>
<dbReference type="Proteomes" id="UP000321374">
    <property type="component" value="Unassembled WGS sequence"/>
</dbReference>
<keyword evidence="2" id="KW-0472">Membrane</keyword>
<keyword evidence="1" id="KW-0802">TPR repeat</keyword>
<organism evidence="3 4">
    <name type="scientific">Methylophilus methylotrophus</name>
    <name type="common">Bacterium W3A1</name>
    <dbReference type="NCBI Taxonomy" id="17"/>
    <lineage>
        <taxon>Bacteria</taxon>
        <taxon>Pseudomonadati</taxon>
        <taxon>Pseudomonadota</taxon>
        <taxon>Betaproteobacteria</taxon>
        <taxon>Nitrosomonadales</taxon>
        <taxon>Methylophilaceae</taxon>
        <taxon>Methylophilus</taxon>
    </lineage>
</organism>
<feature type="transmembrane region" description="Helical" evidence="2">
    <location>
        <begin position="7"/>
        <end position="24"/>
    </location>
</feature>